<evidence type="ECO:0000256" key="3">
    <source>
        <dbReference type="ARBA" id="ARBA00022777"/>
    </source>
</evidence>
<name>A0A9D1L609_9ACTN</name>
<evidence type="ECO:0000259" key="5">
    <source>
        <dbReference type="Pfam" id="PF00370"/>
    </source>
</evidence>
<dbReference type="PANTHER" id="PTHR43095">
    <property type="entry name" value="SUGAR KINASE"/>
    <property type="match status" value="1"/>
</dbReference>
<gene>
    <name evidence="7" type="ORF">IAD17_06840</name>
</gene>
<feature type="domain" description="Carbohydrate kinase FGGY N-terminal" evidence="5">
    <location>
        <begin position="4"/>
        <end position="247"/>
    </location>
</feature>
<keyword evidence="2 4" id="KW-0808">Transferase</keyword>
<keyword evidence="3 4" id="KW-0418">Kinase</keyword>
<reference evidence="7" key="1">
    <citation type="submission" date="2020-10" db="EMBL/GenBank/DDBJ databases">
        <authorList>
            <person name="Gilroy R."/>
        </authorList>
    </citation>
    <scope>NUCLEOTIDE SEQUENCE</scope>
    <source>
        <strain evidence="7">ChiHjej12B11-29160</strain>
    </source>
</reference>
<evidence type="ECO:0000256" key="4">
    <source>
        <dbReference type="RuleBase" id="RU003733"/>
    </source>
</evidence>
<evidence type="ECO:0000256" key="1">
    <source>
        <dbReference type="ARBA" id="ARBA00009156"/>
    </source>
</evidence>
<organism evidence="7 8">
    <name type="scientific">Candidatus Coprovicinus avistercoris</name>
    <dbReference type="NCBI Taxonomy" id="2840754"/>
    <lineage>
        <taxon>Bacteria</taxon>
        <taxon>Bacillati</taxon>
        <taxon>Actinomycetota</taxon>
        <taxon>Coriobacteriia</taxon>
        <taxon>Coriobacteriales</taxon>
        <taxon>Coriobacteriaceae</taxon>
        <taxon>Coriobacteriaceae incertae sedis</taxon>
        <taxon>Candidatus Coprovicinus</taxon>
    </lineage>
</organism>
<proteinExistence type="inferred from homology"/>
<dbReference type="InterPro" id="IPR043129">
    <property type="entry name" value="ATPase_NBD"/>
</dbReference>
<accession>A0A9D1L609</accession>
<dbReference type="SUPFAM" id="SSF53067">
    <property type="entry name" value="Actin-like ATPase domain"/>
    <property type="match status" value="2"/>
</dbReference>
<evidence type="ECO:0000256" key="2">
    <source>
        <dbReference type="ARBA" id="ARBA00022679"/>
    </source>
</evidence>
<dbReference type="PIRSF" id="PIRSF000538">
    <property type="entry name" value="GlpK"/>
    <property type="match status" value="1"/>
</dbReference>
<dbReference type="InterPro" id="IPR018484">
    <property type="entry name" value="FGGY_N"/>
</dbReference>
<dbReference type="InterPro" id="IPR050406">
    <property type="entry name" value="FGGY_Carb_Kinase"/>
</dbReference>
<feature type="domain" description="Carbohydrate kinase FGGY C-terminal" evidence="6">
    <location>
        <begin position="259"/>
        <end position="447"/>
    </location>
</feature>
<dbReference type="InterPro" id="IPR018483">
    <property type="entry name" value="Carb_kinase_FGGY_CS"/>
</dbReference>
<dbReference type="GO" id="GO:0005975">
    <property type="term" value="P:carbohydrate metabolic process"/>
    <property type="evidence" value="ECO:0007669"/>
    <property type="project" value="InterPro"/>
</dbReference>
<dbReference type="PANTHER" id="PTHR43095:SF3">
    <property type="entry name" value="L-XYLULOSE_3-KETO-L-GULONATE KINASE"/>
    <property type="match status" value="1"/>
</dbReference>
<dbReference type="GO" id="GO:0016773">
    <property type="term" value="F:phosphotransferase activity, alcohol group as acceptor"/>
    <property type="evidence" value="ECO:0007669"/>
    <property type="project" value="InterPro"/>
</dbReference>
<dbReference type="PROSITE" id="PS00445">
    <property type="entry name" value="FGGY_KINASES_2"/>
    <property type="match status" value="1"/>
</dbReference>
<evidence type="ECO:0000313" key="8">
    <source>
        <dbReference type="Proteomes" id="UP000824078"/>
    </source>
</evidence>
<dbReference type="CDD" id="cd24121">
    <property type="entry name" value="ASKHA_NBD_FGGY_BaEryA-like"/>
    <property type="match status" value="1"/>
</dbReference>
<dbReference type="Pfam" id="PF02782">
    <property type="entry name" value="FGGY_C"/>
    <property type="match status" value="1"/>
</dbReference>
<dbReference type="Proteomes" id="UP000824078">
    <property type="component" value="Unassembled WGS sequence"/>
</dbReference>
<comment type="caution">
    <text evidence="7">The sequence shown here is derived from an EMBL/GenBank/DDBJ whole genome shotgun (WGS) entry which is preliminary data.</text>
</comment>
<protein>
    <submittedName>
        <fullName evidence="7">Carbohydrate kinase</fullName>
    </submittedName>
</protein>
<dbReference type="AlphaFoldDB" id="A0A9D1L609"/>
<dbReference type="InterPro" id="IPR018485">
    <property type="entry name" value="FGGY_C"/>
</dbReference>
<evidence type="ECO:0000313" key="7">
    <source>
        <dbReference type="EMBL" id="HIU24622.1"/>
    </source>
</evidence>
<dbReference type="InterPro" id="IPR000577">
    <property type="entry name" value="Carb_kinase_FGGY"/>
</dbReference>
<dbReference type="Pfam" id="PF00370">
    <property type="entry name" value="FGGY_N"/>
    <property type="match status" value="1"/>
</dbReference>
<reference evidence="7" key="2">
    <citation type="journal article" date="2021" name="PeerJ">
        <title>Extensive microbial diversity within the chicken gut microbiome revealed by metagenomics and culture.</title>
        <authorList>
            <person name="Gilroy R."/>
            <person name="Ravi A."/>
            <person name="Getino M."/>
            <person name="Pursley I."/>
            <person name="Horton D.L."/>
            <person name="Alikhan N.F."/>
            <person name="Baker D."/>
            <person name="Gharbi K."/>
            <person name="Hall N."/>
            <person name="Watson M."/>
            <person name="Adriaenssens E.M."/>
            <person name="Foster-Nyarko E."/>
            <person name="Jarju S."/>
            <person name="Secka A."/>
            <person name="Antonio M."/>
            <person name="Oren A."/>
            <person name="Chaudhuri R.R."/>
            <person name="La Ragione R."/>
            <person name="Hildebrand F."/>
            <person name="Pallen M.J."/>
        </authorList>
    </citation>
    <scope>NUCLEOTIDE SEQUENCE</scope>
    <source>
        <strain evidence="7">ChiHjej12B11-29160</strain>
    </source>
</reference>
<dbReference type="EMBL" id="DVMQ01000018">
    <property type="protein sequence ID" value="HIU24622.1"/>
    <property type="molecule type" value="Genomic_DNA"/>
</dbReference>
<evidence type="ECO:0000259" key="6">
    <source>
        <dbReference type="Pfam" id="PF02782"/>
    </source>
</evidence>
<sequence length="510" mass="55812">MSQYFVGIDSGTTGIKAVLFDLQGQELSQCGLPLTASCPTEDRYEEDPLEIWEKCQQCVKTVTSSVDRDEVIGMGITAQGDGLWLFDEGMNPVRPGICFCDGRAANIVERWESDGTVRRLFDITGTWLCVGNQNGIVKWMDENDPDALKQARWFMHLKDYLFWCLTGQITTDASDQSLVFLNQNSHAYLPETFELCGISQYAEKWPPVLTASENAFTIRPELAKALGVSNECVITSGPMDVAACALGAGVVEAGQCCSIMGTAALHEMVVDKPLDDTVQAGMTVAHAPKDRWLRLMASYAGAPNTDWAIRTLAGGLVMQAEQNEEDIFSIVEKELSEVPVGSNGVMYHPYLLSGGERAPFSAPHARASYTGISSRNTIADILHATYEGVALAMLDCYRHMPREIASVTLCGGGAKSAFWCQMFADALGQEVGRVHGNELGALGVVINNAVVQGFYPSYVDAVEAIVRPAGTYVPNAENHKRYEQLYELYQVTYKALRESWSLRAELFGGQ</sequence>
<dbReference type="Gene3D" id="3.30.420.40">
    <property type="match status" value="2"/>
</dbReference>
<comment type="similarity">
    <text evidence="1 4">Belongs to the FGGY kinase family.</text>
</comment>
<dbReference type="GO" id="GO:0016301">
    <property type="term" value="F:kinase activity"/>
    <property type="evidence" value="ECO:0007669"/>
    <property type="project" value="UniProtKB-KW"/>
</dbReference>